<keyword evidence="2" id="KW-0472">Membrane</keyword>
<reference evidence="3" key="1">
    <citation type="submission" date="2023-04" db="EMBL/GenBank/DDBJ databases">
        <authorList>
            <person name="Vijverberg K."/>
            <person name="Xiong W."/>
            <person name="Schranz E."/>
        </authorList>
    </citation>
    <scope>NUCLEOTIDE SEQUENCE</scope>
</reference>
<gene>
    <name evidence="3" type="ORF">LSALG_LOCUS15446</name>
</gene>
<feature type="compositionally biased region" description="Pro residues" evidence="1">
    <location>
        <begin position="188"/>
        <end position="198"/>
    </location>
</feature>
<feature type="compositionally biased region" description="Pro residues" evidence="1">
    <location>
        <begin position="239"/>
        <end position="260"/>
    </location>
</feature>
<feature type="compositionally biased region" description="Low complexity" evidence="1">
    <location>
        <begin position="145"/>
        <end position="156"/>
    </location>
</feature>
<organism evidence="3 4">
    <name type="scientific">Lactuca saligna</name>
    <name type="common">Willowleaf lettuce</name>
    <dbReference type="NCBI Taxonomy" id="75948"/>
    <lineage>
        <taxon>Eukaryota</taxon>
        <taxon>Viridiplantae</taxon>
        <taxon>Streptophyta</taxon>
        <taxon>Embryophyta</taxon>
        <taxon>Tracheophyta</taxon>
        <taxon>Spermatophyta</taxon>
        <taxon>Magnoliopsida</taxon>
        <taxon>eudicotyledons</taxon>
        <taxon>Gunneridae</taxon>
        <taxon>Pentapetalae</taxon>
        <taxon>asterids</taxon>
        <taxon>campanulids</taxon>
        <taxon>Asterales</taxon>
        <taxon>Asteraceae</taxon>
        <taxon>Cichorioideae</taxon>
        <taxon>Cichorieae</taxon>
        <taxon>Lactucinae</taxon>
        <taxon>Lactuca</taxon>
    </lineage>
</organism>
<name>A0AA35YK87_LACSI</name>
<evidence type="ECO:0000256" key="2">
    <source>
        <dbReference type="SAM" id="Phobius"/>
    </source>
</evidence>
<feature type="transmembrane region" description="Helical" evidence="2">
    <location>
        <begin position="57"/>
        <end position="77"/>
    </location>
</feature>
<keyword evidence="4" id="KW-1185">Reference proteome</keyword>
<feature type="compositionally biased region" description="Gly residues" evidence="1">
    <location>
        <begin position="210"/>
        <end position="235"/>
    </location>
</feature>
<keyword evidence="2" id="KW-0812">Transmembrane</keyword>
<dbReference type="AlphaFoldDB" id="A0AA35YK87"/>
<evidence type="ECO:0000256" key="1">
    <source>
        <dbReference type="SAM" id="MobiDB-lite"/>
    </source>
</evidence>
<proteinExistence type="predicted"/>
<evidence type="ECO:0008006" key="5">
    <source>
        <dbReference type="Google" id="ProtNLM"/>
    </source>
</evidence>
<dbReference type="EMBL" id="OX465079">
    <property type="protein sequence ID" value="CAI9275418.1"/>
    <property type="molecule type" value="Genomic_DNA"/>
</dbReference>
<feature type="region of interest" description="Disordered" evidence="1">
    <location>
        <begin position="115"/>
        <end position="262"/>
    </location>
</feature>
<dbReference type="PANTHER" id="PTHR33210:SF18">
    <property type="entry name" value="PROTODERMAL FACTOR 1"/>
    <property type="match status" value="1"/>
</dbReference>
<dbReference type="InterPro" id="IPR039923">
    <property type="entry name" value="Protodermal_1"/>
</dbReference>
<protein>
    <recommendedName>
        <fullName evidence="5">Protodermal factor 1</fullName>
    </recommendedName>
</protein>
<feature type="compositionally biased region" description="Pro residues" evidence="1">
    <location>
        <begin position="115"/>
        <end position="138"/>
    </location>
</feature>
<dbReference type="Proteomes" id="UP001177003">
    <property type="component" value="Chromosome 3"/>
</dbReference>
<sequence length="377" mass="39239">MGSNECGLKCILQNITYLFSPIHNSIFYIYQRKTYLPQYLSLFSRIMKRTRGTQSTCLLVWGLVAALLSQNLVFPAFSATFQDEKNFFYFPPYPGVVASPPVVIPSPPIVDPSPPVVPTPPIVDPSPPIGYSNSPPPTHGSGGNTPPAHHTPSHGSGSSGGHHGHGGTPPKNCGNPTPHHSPPKHVDPSPPHHNPSPATPTYHYSPPPSGGGSGGNGGNGGNGGSGGPGGSGGSGTPPTVLPPTTPGLPYPSPPFDPNSPPIGGTCDFWRNHPGVIWGLFGWWGTTVGTAFGVTTLPGTGAHLNLVQALSNTRTDGIGALYREGTASLLNSMVNKNFPYTTSHVKDSFVAAVGSNKAAAAQARVFKLANEGHMKLRN</sequence>
<evidence type="ECO:0000313" key="3">
    <source>
        <dbReference type="EMBL" id="CAI9275418.1"/>
    </source>
</evidence>
<evidence type="ECO:0000313" key="4">
    <source>
        <dbReference type="Proteomes" id="UP001177003"/>
    </source>
</evidence>
<dbReference type="PRINTS" id="PR01217">
    <property type="entry name" value="PRICHEXTENSN"/>
</dbReference>
<accession>A0AA35YK87</accession>
<keyword evidence="2" id="KW-1133">Transmembrane helix</keyword>
<dbReference type="PANTHER" id="PTHR33210">
    <property type="entry name" value="PROTODERMAL FACTOR 1"/>
    <property type="match status" value="1"/>
</dbReference>